<evidence type="ECO:0000256" key="2">
    <source>
        <dbReference type="SAM" id="Phobius"/>
    </source>
</evidence>
<feature type="region of interest" description="Disordered" evidence="1">
    <location>
        <begin position="1"/>
        <end position="40"/>
    </location>
</feature>
<feature type="domain" description="AB hydrolase-1" evidence="3">
    <location>
        <begin position="132"/>
        <end position="395"/>
    </location>
</feature>
<dbReference type="VEuPathDB" id="FungiDB:AeMF1_005469"/>
<dbReference type="Proteomes" id="UP000481153">
    <property type="component" value="Unassembled WGS sequence"/>
</dbReference>
<dbReference type="Gene3D" id="3.40.50.1820">
    <property type="entry name" value="alpha/beta hydrolase"/>
    <property type="match status" value="1"/>
</dbReference>
<keyword evidence="5" id="KW-1185">Reference proteome</keyword>
<dbReference type="EMBL" id="VJMJ01000179">
    <property type="protein sequence ID" value="KAF0728294.1"/>
    <property type="molecule type" value="Genomic_DNA"/>
</dbReference>
<organism evidence="4 5">
    <name type="scientific">Aphanomyces euteiches</name>
    <dbReference type="NCBI Taxonomy" id="100861"/>
    <lineage>
        <taxon>Eukaryota</taxon>
        <taxon>Sar</taxon>
        <taxon>Stramenopiles</taxon>
        <taxon>Oomycota</taxon>
        <taxon>Saprolegniomycetes</taxon>
        <taxon>Saprolegniales</taxon>
        <taxon>Verrucalvaceae</taxon>
        <taxon>Aphanomyces</taxon>
    </lineage>
</organism>
<keyword evidence="2" id="KW-1133">Transmembrane helix</keyword>
<dbReference type="PANTHER" id="PTHR43798">
    <property type="entry name" value="MONOACYLGLYCEROL LIPASE"/>
    <property type="match status" value="1"/>
</dbReference>
<protein>
    <recommendedName>
        <fullName evidence="3">AB hydrolase-1 domain-containing protein</fullName>
    </recommendedName>
</protein>
<evidence type="ECO:0000313" key="4">
    <source>
        <dbReference type="EMBL" id="KAF0728294.1"/>
    </source>
</evidence>
<dbReference type="Pfam" id="PF12697">
    <property type="entry name" value="Abhydrolase_6"/>
    <property type="match status" value="1"/>
</dbReference>
<evidence type="ECO:0000256" key="1">
    <source>
        <dbReference type="SAM" id="MobiDB-lite"/>
    </source>
</evidence>
<dbReference type="PANTHER" id="PTHR43798:SF33">
    <property type="entry name" value="HYDROLASE, PUTATIVE (AFU_ORTHOLOGUE AFUA_2G14860)-RELATED"/>
    <property type="match status" value="1"/>
</dbReference>
<feature type="compositionally biased region" description="Basic residues" evidence="1">
    <location>
        <begin position="1"/>
        <end position="12"/>
    </location>
</feature>
<evidence type="ECO:0000259" key="3">
    <source>
        <dbReference type="Pfam" id="PF12697"/>
    </source>
</evidence>
<dbReference type="AlphaFoldDB" id="A0A6G0WLV2"/>
<accession>A0A6G0WLV2</accession>
<evidence type="ECO:0000313" key="5">
    <source>
        <dbReference type="Proteomes" id="UP000481153"/>
    </source>
</evidence>
<keyword evidence="2" id="KW-0472">Membrane</keyword>
<dbReference type="GO" id="GO:0016020">
    <property type="term" value="C:membrane"/>
    <property type="evidence" value="ECO:0007669"/>
    <property type="project" value="TreeGrafter"/>
</dbReference>
<proteinExistence type="predicted"/>
<gene>
    <name evidence="4" type="ORF">Ae201684_013845</name>
</gene>
<reference evidence="4 5" key="1">
    <citation type="submission" date="2019-07" db="EMBL/GenBank/DDBJ databases">
        <title>Genomics analysis of Aphanomyces spp. identifies a new class of oomycete effector associated with host adaptation.</title>
        <authorList>
            <person name="Gaulin E."/>
        </authorList>
    </citation>
    <scope>NUCLEOTIDE SEQUENCE [LARGE SCALE GENOMIC DNA]</scope>
    <source>
        <strain evidence="4 5">ATCC 201684</strain>
    </source>
</reference>
<dbReference type="InterPro" id="IPR000073">
    <property type="entry name" value="AB_hydrolase_1"/>
</dbReference>
<dbReference type="SUPFAM" id="SSF53474">
    <property type="entry name" value="alpha/beta-Hydrolases"/>
    <property type="match status" value="1"/>
</dbReference>
<dbReference type="InterPro" id="IPR029058">
    <property type="entry name" value="AB_hydrolase_fold"/>
</dbReference>
<sequence length="422" mass="45187">MLKRTFQHRRLVSRASSSLGAPARQARHFSTAPGSAGGGNGGLKISRQAVANEAIEVFKLLFGTVTVLLGGSMAMGYATENYKRMHPPTPPGQLVDIDIEGHKSTIHAQVQSALGSGPHDVVVILDGSLGETSFDWEKVAAEISDVATVVAIDRPGLAFSTPGVLPRSAATIAKEYRAVLDKLEISKPVILVGHGTGGYNMRQLASDLLDDPTANTCLGLVLVDAMHESVKPAMDALSPAVQEALASRQKNANTLLKMSHFGLIRLVHFLQSKRNATRFSTTALPYVDYFTPTPVHRRGVVKENEAIGDIEASLLASPTPSLGIPLVVLSHGDHTMFKSMLMEPGIDESIVEHMEAEWSRGQTELLKLSPRSVQRVIPAVGHDIPHEKPEEVAAAILAVLNESQGHKTSGLASLKTQECPIK</sequence>
<comment type="caution">
    <text evidence="4">The sequence shown here is derived from an EMBL/GenBank/DDBJ whole genome shotgun (WGS) entry which is preliminary data.</text>
</comment>
<dbReference type="InterPro" id="IPR050266">
    <property type="entry name" value="AB_hydrolase_sf"/>
</dbReference>
<name>A0A6G0WLV2_9STRA</name>
<feature type="transmembrane region" description="Helical" evidence="2">
    <location>
        <begin position="57"/>
        <end position="78"/>
    </location>
</feature>
<keyword evidence="2" id="KW-0812">Transmembrane</keyword>